<organism evidence="2 3">
    <name type="scientific">Caenorhabditis auriculariae</name>
    <dbReference type="NCBI Taxonomy" id="2777116"/>
    <lineage>
        <taxon>Eukaryota</taxon>
        <taxon>Metazoa</taxon>
        <taxon>Ecdysozoa</taxon>
        <taxon>Nematoda</taxon>
        <taxon>Chromadorea</taxon>
        <taxon>Rhabditida</taxon>
        <taxon>Rhabditina</taxon>
        <taxon>Rhabditomorpha</taxon>
        <taxon>Rhabditoidea</taxon>
        <taxon>Rhabditidae</taxon>
        <taxon>Peloderinae</taxon>
        <taxon>Caenorhabditis</taxon>
    </lineage>
</organism>
<gene>
    <name evidence="2" type="ORF">CAUJ_LOCUS7523</name>
</gene>
<feature type="compositionally biased region" description="Polar residues" evidence="1">
    <location>
        <begin position="1"/>
        <end position="17"/>
    </location>
</feature>
<evidence type="ECO:0000313" key="3">
    <source>
        <dbReference type="Proteomes" id="UP000835052"/>
    </source>
</evidence>
<name>A0A8S1H7Z9_9PELO</name>
<dbReference type="Proteomes" id="UP000835052">
    <property type="component" value="Unassembled WGS sequence"/>
</dbReference>
<feature type="region of interest" description="Disordered" evidence="1">
    <location>
        <begin position="116"/>
        <end position="145"/>
    </location>
</feature>
<comment type="caution">
    <text evidence="2">The sequence shown here is derived from an EMBL/GenBank/DDBJ whole genome shotgun (WGS) entry which is preliminary data.</text>
</comment>
<feature type="compositionally biased region" description="Polar residues" evidence="1">
    <location>
        <begin position="81"/>
        <end position="91"/>
    </location>
</feature>
<dbReference type="AlphaFoldDB" id="A0A8S1H7Z9"/>
<feature type="region of interest" description="Disordered" evidence="1">
    <location>
        <begin position="1"/>
        <end position="38"/>
    </location>
</feature>
<feature type="region of interest" description="Disordered" evidence="1">
    <location>
        <begin position="178"/>
        <end position="218"/>
    </location>
</feature>
<protein>
    <submittedName>
        <fullName evidence="2">Uncharacterized protein</fullName>
    </submittedName>
</protein>
<feature type="region of interest" description="Disordered" evidence="1">
    <location>
        <begin position="75"/>
        <end position="97"/>
    </location>
</feature>
<feature type="compositionally biased region" description="Polar residues" evidence="1">
    <location>
        <begin position="209"/>
        <end position="218"/>
    </location>
</feature>
<feature type="compositionally biased region" description="Basic and acidic residues" evidence="1">
    <location>
        <begin position="178"/>
        <end position="199"/>
    </location>
</feature>
<sequence length="218" mass="23541">MATAGTESSPTPDNSRVASLVGSDANEGRQEGFARAVGHSLYTHPRVDGEEFRWLRRPFFTQRRVVLPTAFSLTRPRNHPTRVSSTSQSSLGAPGVASEGFSDLLRRRRLVFLEDVGGSTSSPSATSSAVVTSDQSPLLDDPADRRIDTLYNSPRMEGQKCGEGRPSVTHQMNRCASDDTRGVHLGRGKGDTVRRRAPDVETDSAARGNETNSVAPCT</sequence>
<keyword evidence="3" id="KW-1185">Reference proteome</keyword>
<evidence type="ECO:0000256" key="1">
    <source>
        <dbReference type="SAM" id="MobiDB-lite"/>
    </source>
</evidence>
<proteinExistence type="predicted"/>
<feature type="compositionally biased region" description="Low complexity" evidence="1">
    <location>
        <begin position="116"/>
        <end position="133"/>
    </location>
</feature>
<accession>A0A8S1H7Z9</accession>
<dbReference type="EMBL" id="CAJGYM010000022">
    <property type="protein sequence ID" value="CAD6191604.1"/>
    <property type="molecule type" value="Genomic_DNA"/>
</dbReference>
<evidence type="ECO:0000313" key="2">
    <source>
        <dbReference type="EMBL" id="CAD6191604.1"/>
    </source>
</evidence>
<reference evidence="2" key="1">
    <citation type="submission" date="2020-10" db="EMBL/GenBank/DDBJ databases">
        <authorList>
            <person name="Kikuchi T."/>
        </authorList>
    </citation>
    <scope>NUCLEOTIDE SEQUENCE</scope>
    <source>
        <strain evidence="2">NKZ352</strain>
    </source>
</reference>